<gene>
    <name evidence="4" type="ORF">WJX74_000368</name>
</gene>
<dbReference type="AlphaFoldDB" id="A0AAW1QIT7"/>
<dbReference type="EMBL" id="JALJOS010000038">
    <property type="protein sequence ID" value="KAK9821343.1"/>
    <property type="molecule type" value="Genomic_DNA"/>
</dbReference>
<keyword evidence="2" id="KW-0802">TPR repeat</keyword>
<accession>A0AAW1QIT7</accession>
<feature type="region of interest" description="Disordered" evidence="3">
    <location>
        <begin position="128"/>
        <end position="153"/>
    </location>
</feature>
<feature type="region of interest" description="Disordered" evidence="3">
    <location>
        <begin position="62"/>
        <end position="98"/>
    </location>
</feature>
<evidence type="ECO:0000256" key="1">
    <source>
        <dbReference type="ARBA" id="ARBA00022737"/>
    </source>
</evidence>
<keyword evidence="1" id="KW-0677">Repeat</keyword>
<organism evidence="4 5">
    <name type="scientific">Apatococcus lobatus</name>
    <dbReference type="NCBI Taxonomy" id="904363"/>
    <lineage>
        <taxon>Eukaryota</taxon>
        <taxon>Viridiplantae</taxon>
        <taxon>Chlorophyta</taxon>
        <taxon>core chlorophytes</taxon>
        <taxon>Trebouxiophyceae</taxon>
        <taxon>Chlorellales</taxon>
        <taxon>Chlorellaceae</taxon>
        <taxon>Apatococcus</taxon>
    </lineage>
</organism>
<evidence type="ECO:0000256" key="2">
    <source>
        <dbReference type="ARBA" id="ARBA00022803"/>
    </source>
</evidence>
<dbReference type="InterPro" id="IPR019734">
    <property type="entry name" value="TPR_rpt"/>
</dbReference>
<dbReference type="PANTHER" id="PTHR44858">
    <property type="entry name" value="TETRATRICOPEPTIDE REPEAT PROTEIN 6"/>
    <property type="match status" value="1"/>
</dbReference>
<protein>
    <submittedName>
        <fullName evidence="4">Uncharacterized protein</fullName>
    </submittedName>
</protein>
<feature type="compositionally biased region" description="Low complexity" evidence="3">
    <location>
        <begin position="668"/>
        <end position="679"/>
    </location>
</feature>
<dbReference type="InterPro" id="IPR011990">
    <property type="entry name" value="TPR-like_helical_dom_sf"/>
</dbReference>
<dbReference type="Gene3D" id="1.25.40.10">
    <property type="entry name" value="Tetratricopeptide repeat domain"/>
    <property type="match status" value="2"/>
</dbReference>
<dbReference type="SUPFAM" id="SSF48452">
    <property type="entry name" value="TPR-like"/>
    <property type="match status" value="3"/>
</dbReference>
<dbReference type="Pfam" id="PF13432">
    <property type="entry name" value="TPR_16"/>
    <property type="match status" value="2"/>
</dbReference>
<sequence length="1216" mass="133068">MTPSSLRRIFIFDVGEDALDPYWTISQRAWDIASCIQAPEGQFDISNGLEHVTSQPERLKRLQSQRSESAENLAPHTGSGAAMRNGTASRREHGQGLVPAAAAAAHEQAALQEDFLAETAWSHAYNTKPREDIWPHGPPQTVSSGKKHKSEGDTWRSLKFEPETGRLRADKYRGSPDFRPEQAQVEDEYRWPQYLFENLPSGPHQAAEAADPLSWSPRQAGLQAAGEGEHARALDHFDWAISAQPDQPHSYIDRAKSRAAMGDRKGFLMDLGKAQELAGGPSKELHDVALALVPLYTQGRHFTEALHLATEAAGWADEPAAWWHVAAWLQIRLGQPEEAMHALSRAEQAEPGHARTQHLRGYLRWRDGDLDGALADLTAAKAQIPDSPEILYRRAQALHSLEKITEAFKEVEMAKRLRPSHYGTRKLRLQLLMALGDFRAAMWQLEWLLKSRRPETDMLLAAATCHRAAGHPYGVLPVISDALSKSPKDLQLHLTAVSLLCQLADLEAARAACDAAEAMAPMDIRIGEMRSIIKNAAREPRVGTTPDSDEQAGSSQASVFQHALLPHLLANGWPPTFPLDPTVSAPPFPNVSWLQLDDPPWIPGSKDTLLQKERALRRSRSKPPQPGNCAISGSQHSIKQLAGPAAAESSLLGQQSTSSITGPLATIHQQQQHAQQPQAGAGGSSEELSEHQRMNGQQTDWESDGAHVLEADGVGPRQQPQPPLSRLLATPYKTSSQKRFEAQLRQDEAWVQQNLSLAGKLRHEAGAASAGLSPDQADSAPTGSSMAKQMAAAMKSFREEDMGSALRILQAASERAPTRLPMLVMMACVQASQGRLQTALATIAQARLEAQGLYGHLSAQAQACVRLQAWWHLETGSNAKAVADLTFLLGCSPRAGEERGRLRALCAHGLVAADRPAEARLLTHKARKEAPHDRLVLEEHKRTLRAVRLGRNEAGATSAATSDEEAFRELHRRQVFRLRRAGRLMQTAGLEHTEEVLQRFPSSPTALCMKSELLLKLGECEAALKAADQALATEPSNVKAKVQKAHCLLEMRRSTEALEVTMECLMVHPQNIHALQVRAEALRQEGFLEAALEDVQAVKRRAKPGSPAMVFVRQALRAILASTLVLGSSRALMKPDPEGFRVPGDSRQAHLDEDRGWQLISAGPTACCRTYLQSTADRASADLNTLTVVTQVRTQVHGSRDCASSAIILHALIKLL</sequence>
<feature type="region of interest" description="Disordered" evidence="3">
    <location>
        <begin position="537"/>
        <end position="557"/>
    </location>
</feature>
<feature type="compositionally biased region" description="Polar residues" evidence="3">
    <location>
        <begin position="651"/>
        <end position="661"/>
    </location>
</feature>
<dbReference type="InterPro" id="IPR050498">
    <property type="entry name" value="Ycf3"/>
</dbReference>
<evidence type="ECO:0000313" key="4">
    <source>
        <dbReference type="EMBL" id="KAK9821343.1"/>
    </source>
</evidence>
<dbReference type="SMART" id="SM00028">
    <property type="entry name" value="TPR"/>
    <property type="match status" value="6"/>
</dbReference>
<dbReference type="GO" id="GO:0046813">
    <property type="term" value="P:receptor-mediated virion attachment to host cell"/>
    <property type="evidence" value="ECO:0007669"/>
    <property type="project" value="TreeGrafter"/>
</dbReference>
<name>A0AAW1QIT7_9CHLO</name>
<keyword evidence="5" id="KW-1185">Reference proteome</keyword>
<dbReference type="Proteomes" id="UP001438707">
    <property type="component" value="Unassembled WGS sequence"/>
</dbReference>
<feature type="region of interest" description="Disordered" evidence="3">
    <location>
        <begin position="615"/>
        <end position="700"/>
    </location>
</feature>
<reference evidence="4 5" key="1">
    <citation type="journal article" date="2024" name="Nat. Commun.">
        <title>Phylogenomics reveals the evolutionary origins of lichenization in chlorophyte algae.</title>
        <authorList>
            <person name="Puginier C."/>
            <person name="Libourel C."/>
            <person name="Otte J."/>
            <person name="Skaloud P."/>
            <person name="Haon M."/>
            <person name="Grisel S."/>
            <person name="Petersen M."/>
            <person name="Berrin J.G."/>
            <person name="Delaux P.M."/>
            <person name="Dal Grande F."/>
            <person name="Keller J."/>
        </authorList>
    </citation>
    <scope>NUCLEOTIDE SEQUENCE [LARGE SCALE GENOMIC DNA]</scope>
    <source>
        <strain evidence="4 5">SAG 2145</strain>
    </source>
</reference>
<evidence type="ECO:0000256" key="3">
    <source>
        <dbReference type="SAM" id="MobiDB-lite"/>
    </source>
</evidence>
<evidence type="ECO:0000313" key="5">
    <source>
        <dbReference type="Proteomes" id="UP001438707"/>
    </source>
</evidence>
<proteinExistence type="predicted"/>
<comment type="caution">
    <text evidence="4">The sequence shown here is derived from an EMBL/GenBank/DDBJ whole genome shotgun (WGS) entry which is preliminary data.</text>
</comment>
<dbReference type="PANTHER" id="PTHR44858:SF1">
    <property type="entry name" value="UDP-N-ACETYLGLUCOSAMINE--PEPTIDE N-ACETYLGLUCOSAMINYLTRANSFERASE SPINDLY-RELATED"/>
    <property type="match status" value="1"/>
</dbReference>